<keyword evidence="4" id="KW-1185">Reference proteome</keyword>
<dbReference type="STRING" id="225324.SAMN02745126_05865"/>
<keyword evidence="1" id="KW-1133">Transmembrane helix</keyword>
<proteinExistence type="predicted"/>
<dbReference type="Pfam" id="PF07811">
    <property type="entry name" value="TadE"/>
    <property type="match status" value="1"/>
</dbReference>
<dbReference type="InterPro" id="IPR012495">
    <property type="entry name" value="TadE-like_dom"/>
</dbReference>
<reference evidence="4" key="1">
    <citation type="submission" date="2017-02" db="EMBL/GenBank/DDBJ databases">
        <authorList>
            <person name="Varghese N."/>
            <person name="Submissions S."/>
        </authorList>
    </citation>
    <scope>NUCLEOTIDE SEQUENCE [LARGE SCALE GENOMIC DNA]</scope>
    <source>
        <strain evidence="4">ATCC 27094</strain>
    </source>
</reference>
<dbReference type="Proteomes" id="UP000190092">
    <property type="component" value="Unassembled WGS sequence"/>
</dbReference>
<keyword evidence="1" id="KW-0472">Membrane</keyword>
<feature type="transmembrane region" description="Helical" evidence="1">
    <location>
        <begin position="15"/>
        <end position="36"/>
    </location>
</feature>
<evidence type="ECO:0000256" key="1">
    <source>
        <dbReference type="SAM" id="Phobius"/>
    </source>
</evidence>
<name>A0A1T4T914_9HYPH</name>
<evidence type="ECO:0000313" key="3">
    <source>
        <dbReference type="EMBL" id="SKA36985.1"/>
    </source>
</evidence>
<evidence type="ECO:0000259" key="2">
    <source>
        <dbReference type="Pfam" id="PF07811"/>
    </source>
</evidence>
<feature type="domain" description="TadE-like" evidence="2">
    <location>
        <begin position="15"/>
        <end position="57"/>
    </location>
</feature>
<dbReference type="RefSeq" id="WP_170921202.1">
    <property type="nucleotide sequence ID" value="NZ_FUWJ01000014.1"/>
</dbReference>
<sequence>MRGRVFRRLLGADNGVAAIEFAIVLPVLLTMLLGALEFGRMFYLRQGLEYATESAARYYSMNPTASTSTVTSYLQGKMIGGAGSNISVAYASTANCNANSTVTCTMITATYTFSFAENYLGFGSKILTATSQAVLYGSGSGS</sequence>
<keyword evidence="1" id="KW-0812">Transmembrane</keyword>
<organism evidence="3 4">
    <name type="scientific">Enhydrobacter aerosaccus</name>
    <dbReference type="NCBI Taxonomy" id="225324"/>
    <lineage>
        <taxon>Bacteria</taxon>
        <taxon>Pseudomonadati</taxon>
        <taxon>Pseudomonadota</taxon>
        <taxon>Alphaproteobacteria</taxon>
        <taxon>Hyphomicrobiales</taxon>
        <taxon>Enhydrobacter</taxon>
    </lineage>
</organism>
<evidence type="ECO:0000313" key="4">
    <source>
        <dbReference type="Proteomes" id="UP000190092"/>
    </source>
</evidence>
<dbReference type="EMBL" id="FUWJ01000014">
    <property type="protein sequence ID" value="SKA36985.1"/>
    <property type="molecule type" value="Genomic_DNA"/>
</dbReference>
<gene>
    <name evidence="3" type="ORF">SAMN02745126_05865</name>
</gene>
<protein>
    <submittedName>
        <fullName evidence="3">TadE-like protein</fullName>
    </submittedName>
</protein>
<dbReference type="AlphaFoldDB" id="A0A1T4T914"/>
<accession>A0A1T4T914</accession>